<dbReference type="GO" id="GO:0031204">
    <property type="term" value="P:post-translational protein targeting to membrane, translocation"/>
    <property type="evidence" value="ECO:0007669"/>
    <property type="project" value="InterPro"/>
</dbReference>
<dbReference type="EMBL" id="SELW01000222">
    <property type="protein sequence ID" value="TID29896.1"/>
    <property type="molecule type" value="Genomic_DNA"/>
</dbReference>
<dbReference type="InterPro" id="IPR018624">
    <property type="entry name" value="Sec66"/>
</dbReference>
<gene>
    <name evidence="2" type="ORF">CANINC_001535</name>
</gene>
<dbReference type="AlphaFoldDB" id="A0A4T0X3G4"/>
<evidence type="ECO:0000256" key="1">
    <source>
        <dbReference type="SAM" id="Phobius"/>
    </source>
</evidence>
<organism evidence="2 3">
    <name type="scientific">Pichia inconspicua</name>
    <dbReference type="NCBI Taxonomy" id="52247"/>
    <lineage>
        <taxon>Eukaryota</taxon>
        <taxon>Fungi</taxon>
        <taxon>Dikarya</taxon>
        <taxon>Ascomycota</taxon>
        <taxon>Saccharomycotina</taxon>
        <taxon>Pichiomycetes</taxon>
        <taxon>Pichiales</taxon>
        <taxon>Pichiaceae</taxon>
        <taxon>Pichia</taxon>
    </lineage>
</organism>
<keyword evidence="1" id="KW-0472">Membrane</keyword>
<dbReference type="PANTHER" id="PTHR28229">
    <property type="entry name" value="TRANSLOCATION PROTEIN SEC66"/>
    <property type="match status" value="1"/>
</dbReference>
<evidence type="ECO:0000313" key="2">
    <source>
        <dbReference type="EMBL" id="TID29896.1"/>
    </source>
</evidence>
<sequence>MSSSETFSATIASTATSSTASATATAAAEETAETIVKISIRTPIIYLTILVATLVIFSVFHRRSKVNSLRLLTTESLFEPAYPATPNVPLPTPDSTPAVLYTDLASLEAHEKLLKTALVDRAAESLRRIVKLKETEQSVLMLYTRGLIGDDSFKRYQLQVKLQDAEMQEIAMAAESFKQGWSKTIFASAQEVMMNLALRRRVAGATDRVSQADSFLVEGVEDIVKGIQDTVQKYKTVKA</sequence>
<comment type="caution">
    <text evidence="2">The sequence shown here is derived from an EMBL/GenBank/DDBJ whole genome shotgun (WGS) entry which is preliminary data.</text>
</comment>
<feature type="transmembrane region" description="Helical" evidence="1">
    <location>
        <begin position="44"/>
        <end position="60"/>
    </location>
</feature>
<dbReference type="GO" id="GO:0031207">
    <property type="term" value="C:Sec62/Sec63 complex"/>
    <property type="evidence" value="ECO:0007669"/>
    <property type="project" value="InterPro"/>
</dbReference>
<reference evidence="2 3" key="1">
    <citation type="journal article" date="2019" name="Front. Genet.">
        <title>Whole-Genome Sequencing of the Opportunistic Yeast Pathogen Candida inconspicua Uncovers Its Hybrid Origin.</title>
        <authorList>
            <person name="Mixao V."/>
            <person name="Hansen A.P."/>
            <person name="Saus E."/>
            <person name="Boekhout T."/>
            <person name="Lass-Florl C."/>
            <person name="Gabaldon T."/>
        </authorList>
    </citation>
    <scope>NUCLEOTIDE SEQUENCE [LARGE SCALE GENOMIC DNA]</scope>
    <source>
        <strain evidence="2 3">CBS 180</strain>
    </source>
</reference>
<evidence type="ECO:0000313" key="3">
    <source>
        <dbReference type="Proteomes" id="UP000307173"/>
    </source>
</evidence>
<dbReference type="STRING" id="52247.A0A4T0X3G4"/>
<name>A0A4T0X3G4_9ASCO</name>
<keyword evidence="1" id="KW-1133">Transmembrane helix</keyword>
<dbReference type="OrthoDB" id="73168at2759"/>
<protein>
    <recommendedName>
        <fullName evidence="4">Translocation protein SEC66</fullName>
    </recommendedName>
</protein>
<accession>A0A4T0X3G4</accession>
<dbReference type="Pfam" id="PF09802">
    <property type="entry name" value="Sec66"/>
    <property type="match status" value="1"/>
</dbReference>
<evidence type="ECO:0008006" key="4">
    <source>
        <dbReference type="Google" id="ProtNLM"/>
    </source>
</evidence>
<dbReference type="Proteomes" id="UP000307173">
    <property type="component" value="Unassembled WGS sequence"/>
</dbReference>
<keyword evidence="1" id="KW-0812">Transmembrane</keyword>
<proteinExistence type="predicted"/>
<keyword evidence="3" id="KW-1185">Reference proteome</keyword>
<dbReference type="PANTHER" id="PTHR28229:SF1">
    <property type="entry name" value="TRANSLOCATION PROTEIN SEC66"/>
    <property type="match status" value="1"/>
</dbReference>